<dbReference type="PROSITE" id="PS00687">
    <property type="entry name" value="ALDEHYDE_DEHYDR_GLU"/>
    <property type="match status" value="1"/>
</dbReference>
<dbReference type="Gene3D" id="3.40.309.10">
    <property type="entry name" value="Aldehyde Dehydrogenase, Chain A, domain 2"/>
    <property type="match status" value="1"/>
</dbReference>
<dbReference type="FunFam" id="3.40.605.10:FF:000005">
    <property type="entry name" value="Succinate-semialdehyde dehydrogenase I"/>
    <property type="match status" value="1"/>
</dbReference>
<dbReference type="InterPro" id="IPR015590">
    <property type="entry name" value="Aldehyde_DH_dom"/>
</dbReference>
<evidence type="ECO:0000259" key="6">
    <source>
        <dbReference type="Pfam" id="PF00171"/>
    </source>
</evidence>
<keyword evidence="2" id="KW-0521">NADP</keyword>
<organism evidence="7 8">
    <name type="scientific">Pseudomonas plecoglossicida</name>
    <dbReference type="NCBI Taxonomy" id="70775"/>
    <lineage>
        <taxon>Bacteria</taxon>
        <taxon>Pseudomonadati</taxon>
        <taxon>Pseudomonadota</taxon>
        <taxon>Gammaproteobacteria</taxon>
        <taxon>Pseudomonadales</taxon>
        <taxon>Pseudomonadaceae</taxon>
        <taxon>Pseudomonas</taxon>
    </lineage>
</organism>
<dbReference type="InterPro" id="IPR050740">
    <property type="entry name" value="Aldehyde_DH_Superfamily"/>
</dbReference>
<dbReference type="CDD" id="cd07103">
    <property type="entry name" value="ALDH_F5_SSADH_GabD"/>
    <property type="match status" value="1"/>
</dbReference>
<feature type="active site" evidence="4">
    <location>
        <position position="257"/>
    </location>
</feature>
<protein>
    <submittedName>
        <fullName evidence="7">Succinate-semialdehyde dehydrogenase (NADP(+))</fullName>
    </submittedName>
</protein>
<name>A0A2R7UGX7_PSEDL</name>
<evidence type="ECO:0000256" key="3">
    <source>
        <dbReference type="ARBA" id="ARBA00023002"/>
    </source>
</evidence>
<dbReference type="PROSITE" id="PS00070">
    <property type="entry name" value="ALDEHYDE_DEHYDR_CYS"/>
    <property type="match status" value="1"/>
</dbReference>
<proteinExistence type="inferred from homology"/>
<dbReference type="Gene3D" id="3.40.605.10">
    <property type="entry name" value="Aldehyde Dehydrogenase, Chain A, domain 1"/>
    <property type="match status" value="1"/>
</dbReference>
<keyword evidence="3 5" id="KW-0560">Oxidoreductase</keyword>
<evidence type="ECO:0000256" key="1">
    <source>
        <dbReference type="ARBA" id="ARBA00009986"/>
    </source>
</evidence>
<dbReference type="NCBIfam" id="TIGR01780">
    <property type="entry name" value="SSADH"/>
    <property type="match status" value="1"/>
</dbReference>
<dbReference type="InterPro" id="IPR016163">
    <property type="entry name" value="Ald_DH_C"/>
</dbReference>
<dbReference type="GO" id="GO:0009450">
    <property type="term" value="P:gamma-aminobutyric acid catabolic process"/>
    <property type="evidence" value="ECO:0007669"/>
    <property type="project" value="InterPro"/>
</dbReference>
<evidence type="ECO:0000313" key="7">
    <source>
        <dbReference type="EMBL" id="PTU51348.1"/>
    </source>
</evidence>
<dbReference type="InterPro" id="IPR016161">
    <property type="entry name" value="Ald_DH/histidinol_DH"/>
</dbReference>
<reference evidence="7 8" key="1">
    <citation type="submission" date="2018-04" db="EMBL/GenBank/DDBJ databases">
        <authorList>
            <person name="Go L.Y."/>
            <person name="Mitchell J.A."/>
        </authorList>
    </citation>
    <scope>NUCLEOTIDE SEQUENCE [LARGE SCALE GENOMIC DNA]</scope>
    <source>
        <strain evidence="7 8">KCJK7865</strain>
    </source>
</reference>
<evidence type="ECO:0000256" key="2">
    <source>
        <dbReference type="ARBA" id="ARBA00022857"/>
    </source>
</evidence>
<evidence type="ECO:0000313" key="8">
    <source>
        <dbReference type="Proteomes" id="UP000244874"/>
    </source>
</evidence>
<comment type="caution">
    <text evidence="7">The sequence shown here is derived from an EMBL/GenBank/DDBJ whole genome shotgun (WGS) entry which is preliminary data.</text>
</comment>
<dbReference type="InterPro" id="IPR029510">
    <property type="entry name" value="Ald_DH_CS_GLU"/>
</dbReference>
<dbReference type="InterPro" id="IPR016162">
    <property type="entry name" value="Ald_DH_N"/>
</dbReference>
<evidence type="ECO:0000256" key="4">
    <source>
        <dbReference type="PROSITE-ProRule" id="PRU10007"/>
    </source>
</evidence>
<dbReference type="Proteomes" id="UP000244874">
    <property type="component" value="Unassembled WGS sequence"/>
</dbReference>
<comment type="similarity">
    <text evidence="1 5">Belongs to the aldehyde dehydrogenase family.</text>
</comment>
<sequence>MDMNLADRDLLREVCYIDGKWLAADSGQRIAVTNPASGEVLGHVPRMGADETRRAIAAAERALPAWRALAAKERAARLQAWFREILAHQEDLACIMTAEQGKPLAESRGEIAFAAAYVEFYAEEGKRIYGDVIPSPSADRRLIVTKEPIGVCAAITPWNFPAAMITRKAAPALAAGCTLVLKPASQTPFSALALCVLAERAGIPAGVLSVVTGDSAAIGGELTASPVVRKLSFTGSTPIGIQLLQQSAATVKKVTMELGGNAPFIVFDDADLEKAVEGALIAKFRNSGQTCVCANRFYVQGGIYERFVARFAERVAELVVGRGDAPGTQVGPMIDGRAASGVERLVGEAVEAGARVLAGGRRHALGEAFFEPTLLADVTPDMRVAREEIFGPVAPIFRFGSEEEVIAQANDTEFGLACYLYARDVGRIWRVSEALEYGMIGVNVGVVATEVAPFGGVKASGLGREGSRYGIEDYLEVKYVCLGL</sequence>
<dbReference type="GO" id="GO:0004777">
    <property type="term" value="F:succinate-semialdehyde dehydrogenase (NAD+) activity"/>
    <property type="evidence" value="ECO:0007669"/>
    <property type="project" value="TreeGrafter"/>
</dbReference>
<gene>
    <name evidence="7" type="ORF">DBB42_15480</name>
</gene>
<dbReference type="InterPro" id="IPR010102">
    <property type="entry name" value="Succ_semiAld_DH"/>
</dbReference>
<dbReference type="InterPro" id="IPR016160">
    <property type="entry name" value="Ald_DH_CS_CYS"/>
</dbReference>
<dbReference type="SUPFAM" id="SSF53720">
    <property type="entry name" value="ALDH-like"/>
    <property type="match status" value="1"/>
</dbReference>
<dbReference type="GO" id="GO:0005829">
    <property type="term" value="C:cytosol"/>
    <property type="evidence" value="ECO:0007669"/>
    <property type="project" value="TreeGrafter"/>
</dbReference>
<evidence type="ECO:0000256" key="5">
    <source>
        <dbReference type="RuleBase" id="RU003345"/>
    </source>
</evidence>
<feature type="domain" description="Aldehyde dehydrogenase" evidence="6">
    <location>
        <begin position="21"/>
        <end position="480"/>
    </location>
</feature>
<dbReference type="PANTHER" id="PTHR43353">
    <property type="entry name" value="SUCCINATE-SEMIALDEHYDE DEHYDROGENASE, MITOCHONDRIAL"/>
    <property type="match status" value="1"/>
</dbReference>
<dbReference type="PANTHER" id="PTHR43353:SF5">
    <property type="entry name" value="SUCCINATE-SEMIALDEHYDE DEHYDROGENASE, MITOCHONDRIAL"/>
    <property type="match status" value="1"/>
</dbReference>
<dbReference type="Pfam" id="PF00171">
    <property type="entry name" value="Aldedh"/>
    <property type="match status" value="1"/>
</dbReference>
<dbReference type="AlphaFoldDB" id="A0A2R7UGX7"/>
<accession>A0A2R7UGX7</accession>
<dbReference type="EMBL" id="QANO01000119">
    <property type="protein sequence ID" value="PTU51348.1"/>
    <property type="molecule type" value="Genomic_DNA"/>
</dbReference>
<dbReference type="FunFam" id="3.40.309.10:FF:000004">
    <property type="entry name" value="Succinate-semialdehyde dehydrogenase I"/>
    <property type="match status" value="1"/>
</dbReference>